<dbReference type="eggNOG" id="COG2887">
    <property type="taxonomic scope" value="Bacteria"/>
</dbReference>
<dbReference type="PATRIC" id="fig|1276920.7.peg.2398"/>
<evidence type="ECO:0000313" key="2">
    <source>
        <dbReference type="Proteomes" id="UP000012015"/>
    </source>
</evidence>
<proteinExistence type="predicted"/>
<keyword evidence="2" id="KW-1185">Reference proteome</keyword>
<dbReference type="STRING" id="1276920.ADIAG_02400"/>
<sequence>MKCLCPSGDCPGWERKAGLDPVNIDCPIHGEDNIMTPKPKPAGLVFNAGNHTYRLDSKPVRGVTGLIGAGIPKDNLIPWAAEVAGTWAMDHLDELRTMDRANAIQTMRMAWRKVRDDAGITGTAVHGLAEQLATTGEVEAPDELAGYIEGFADFLEAWQITPVLTERPCGNRTDHFGGTFDMLATSPLLLTPEQLADGWVVQVDLKTSKGVYGETALQTAAYSKAEFYVDTDGNEQPMPKVAKTYVAHVTPMDREGVNARYGDKPLGTTLYPLAGSPEEIDEHYSWFLAAAFTAKTAKLRDKLAREPLTVPTHELKAA</sequence>
<dbReference type="AlphaFoldDB" id="M7MTM0"/>
<gene>
    <name evidence="1" type="ORF">ADIAG_02400</name>
</gene>
<name>M7MTM0_9MICC</name>
<dbReference type="EMBL" id="AOCK01000006">
    <property type="protein sequence ID" value="EMQ98381.1"/>
    <property type="molecule type" value="Genomic_DNA"/>
</dbReference>
<protein>
    <submittedName>
        <fullName evidence="1">Uncharacterized protein</fullName>
    </submittedName>
</protein>
<dbReference type="Proteomes" id="UP000012015">
    <property type="component" value="Unassembled WGS sequence"/>
</dbReference>
<accession>M7MTM0</accession>
<comment type="caution">
    <text evidence="1">The sequence shown here is derived from an EMBL/GenBank/DDBJ whole genome shotgun (WGS) entry which is preliminary data.</text>
</comment>
<organism evidence="1 2">
    <name type="scientific">Paeniglutamicibacter gangotriensis Lz1y</name>
    <dbReference type="NCBI Taxonomy" id="1276920"/>
    <lineage>
        <taxon>Bacteria</taxon>
        <taxon>Bacillati</taxon>
        <taxon>Actinomycetota</taxon>
        <taxon>Actinomycetes</taxon>
        <taxon>Micrococcales</taxon>
        <taxon>Micrococcaceae</taxon>
        <taxon>Paeniglutamicibacter</taxon>
    </lineage>
</organism>
<reference evidence="1 2" key="1">
    <citation type="journal article" date="2013" name="Genome Announc.">
        <title>Draft Genome Sequence of Arthrobacter gangotriensis Strain Lz1yT, Isolated from a Penguin Rookery Soil Sample Collected in Antarctica, near the Indian Station Dakshin Gangotri.</title>
        <authorList>
            <person name="Shivaji S."/>
            <person name="Ara S."/>
            <person name="Bandi S."/>
            <person name="Singh A."/>
            <person name="Kumar Pinnaka A."/>
        </authorList>
    </citation>
    <scope>NUCLEOTIDE SEQUENCE [LARGE SCALE GENOMIC DNA]</scope>
    <source>
        <strain evidence="1 2">Lz1y</strain>
    </source>
</reference>
<evidence type="ECO:0000313" key="1">
    <source>
        <dbReference type="EMBL" id="EMQ98381.1"/>
    </source>
</evidence>